<sequence length="576" mass="64061">MTSSKSVGQIQTDSYTEALLPFEMKYSVGVCALSLLLFIELPSSLTQKLAFQLVSLPSKSALVLPCLAPPELSEASISWKFTPQSPPGSPAILLRSPLSVQAVGKKDEGTYTCVITGWKGDSPVKLRNSYTVMVFETSGFEFELLGVAEGDVGKDVELPCSPPPASLYSSHSGSSPTAVWYIETQSGRERLYPKEGETNEDGRVRWASPTNLKDDGSVIMSNVTMEDSGVYQYQSKNMLFSPISIFWMLTHLLLGARGTTQETLERAVSIPHSFACLHKEMKSLREEMRDSVEIASKIYHSPEFKLNQIFINQSQLFYDAVPEKLTNDSERNAKMINDWVADKTNNKITDLMDSVSPTTILMLLNTVYFNGKWKVMFDKKMMTSPFVTLSGDMITVPVLYSGKYKLSQRYNTQVKAQVAAFPLSGRTVLYILLPKSSSAEDLEELEKRLNEDNVREMVKELDKVPKEVTEVTLPKIKLSIKTDLMEMLDTLGLTDLPFEPNLCGLSSEERVPALALSEAQHRAFLSLTEQGVEAGAASSISFSRSYSSFSALRPFVLLLWNEQIKSPLFLGRVTEP</sequence>
<keyword evidence="4" id="KW-1185">Reference proteome</keyword>
<reference evidence="3" key="1">
    <citation type="journal article" date="2023" name="Science">
        <title>Genome structures resolve the early diversification of teleost fishes.</title>
        <authorList>
            <person name="Parey E."/>
            <person name="Louis A."/>
            <person name="Montfort J."/>
            <person name="Bouchez O."/>
            <person name="Roques C."/>
            <person name="Iampietro C."/>
            <person name="Lluch J."/>
            <person name="Castinel A."/>
            <person name="Donnadieu C."/>
            <person name="Desvignes T."/>
            <person name="Floi Bucao C."/>
            <person name="Jouanno E."/>
            <person name="Wen M."/>
            <person name="Mejri S."/>
            <person name="Dirks R."/>
            <person name="Jansen H."/>
            <person name="Henkel C."/>
            <person name="Chen W.J."/>
            <person name="Zahm M."/>
            <person name="Cabau C."/>
            <person name="Klopp C."/>
            <person name="Thompson A.W."/>
            <person name="Robinson-Rechavi M."/>
            <person name="Braasch I."/>
            <person name="Lecointre G."/>
            <person name="Bobe J."/>
            <person name="Postlethwait J.H."/>
            <person name="Berthelot C."/>
            <person name="Roest Crollius H."/>
            <person name="Guiguen Y."/>
        </authorList>
    </citation>
    <scope>NUCLEOTIDE SEQUENCE</scope>
    <source>
        <strain evidence="3">Concon-B</strain>
    </source>
</reference>
<evidence type="ECO:0000259" key="2">
    <source>
        <dbReference type="PROSITE" id="PS50835"/>
    </source>
</evidence>
<dbReference type="AlphaFoldDB" id="A0A9Q1DIP4"/>
<dbReference type="SUPFAM" id="SSF56574">
    <property type="entry name" value="Serpins"/>
    <property type="match status" value="1"/>
</dbReference>
<dbReference type="Gene3D" id="2.60.40.10">
    <property type="entry name" value="Immunoglobulins"/>
    <property type="match status" value="1"/>
</dbReference>
<dbReference type="InterPro" id="IPR003599">
    <property type="entry name" value="Ig_sub"/>
</dbReference>
<dbReference type="Pfam" id="PF00079">
    <property type="entry name" value="Serpin"/>
    <property type="match status" value="1"/>
</dbReference>
<dbReference type="CDD" id="cd00096">
    <property type="entry name" value="Ig"/>
    <property type="match status" value="1"/>
</dbReference>
<dbReference type="InterPro" id="IPR013783">
    <property type="entry name" value="Ig-like_fold"/>
</dbReference>
<dbReference type="SMART" id="SM00093">
    <property type="entry name" value="SERPIN"/>
    <property type="match status" value="1"/>
</dbReference>
<comment type="caution">
    <text evidence="3">The sequence shown here is derived from an EMBL/GenBank/DDBJ whole genome shotgun (WGS) entry which is preliminary data.</text>
</comment>
<dbReference type="Gene3D" id="3.30.497.10">
    <property type="entry name" value="Antithrombin, subunit I, domain 2"/>
    <property type="match status" value="1"/>
</dbReference>
<dbReference type="Proteomes" id="UP001152803">
    <property type="component" value="Unassembled WGS sequence"/>
</dbReference>
<dbReference type="Gene3D" id="2.30.39.10">
    <property type="entry name" value="Alpha-1-antitrypsin, domain 1"/>
    <property type="match status" value="1"/>
</dbReference>
<dbReference type="OrthoDB" id="6433428at2759"/>
<dbReference type="PANTHER" id="PTHR11461">
    <property type="entry name" value="SERINE PROTEASE INHIBITOR, SERPIN"/>
    <property type="match status" value="1"/>
</dbReference>
<organism evidence="3 4">
    <name type="scientific">Conger conger</name>
    <name type="common">Conger eel</name>
    <name type="synonym">Muraena conger</name>
    <dbReference type="NCBI Taxonomy" id="82655"/>
    <lineage>
        <taxon>Eukaryota</taxon>
        <taxon>Metazoa</taxon>
        <taxon>Chordata</taxon>
        <taxon>Craniata</taxon>
        <taxon>Vertebrata</taxon>
        <taxon>Euteleostomi</taxon>
        <taxon>Actinopterygii</taxon>
        <taxon>Neopterygii</taxon>
        <taxon>Teleostei</taxon>
        <taxon>Anguilliformes</taxon>
        <taxon>Congridae</taxon>
        <taxon>Conger</taxon>
    </lineage>
</organism>
<dbReference type="SMART" id="SM00409">
    <property type="entry name" value="IG"/>
    <property type="match status" value="2"/>
</dbReference>
<gene>
    <name evidence="3" type="ORF">COCON_G00105880</name>
</gene>
<dbReference type="InterPro" id="IPR023796">
    <property type="entry name" value="Serpin_dom"/>
</dbReference>
<dbReference type="InterPro" id="IPR036186">
    <property type="entry name" value="Serpin_sf"/>
</dbReference>
<dbReference type="InterPro" id="IPR042185">
    <property type="entry name" value="Serpin_sf_2"/>
</dbReference>
<protein>
    <recommendedName>
        <fullName evidence="2">Ig-like domain-containing protein</fullName>
    </recommendedName>
</protein>
<dbReference type="PANTHER" id="PTHR11461:SF159">
    <property type="entry name" value="PLASMA PROTEASE C1 INHIBITOR"/>
    <property type="match status" value="1"/>
</dbReference>
<evidence type="ECO:0000313" key="4">
    <source>
        <dbReference type="Proteomes" id="UP001152803"/>
    </source>
</evidence>
<name>A0A9Q1DIP4_CONCO</name>
<dbReference type="InterPro" id="IPR042178">
    <property type="entry name" value="Serpin_sf_1"/>
</dbReference>
<evidence type="ECO:0000313" key="3">
    <source>
        <dbReference type="EMBL" id="KAJ8271729.1"/>
    </source>
</evidence>
<dbReference type="SUPFAM" id="SSF48726">
    <property type="entry name" value="Immunoglobulin"/>
    <property type="match status" value="2"/>
</dbReference>
<dbReference type="PROSITE" id="PS50835">
    <property type="entry name" value="IG_LIKE"/>
    <property type="match status" value="1"/>
</dbReference>
<evidence type="ECO:0000256" key="1">
    <source>
        <dbReference type="RuleBase" id="RU000411"/>
    </source>
</evidence>
<feature type="domain" description="Ig-like" evidence="2">
    <location>
        <begin position="42"/>
        <end position="131"/>
    </location>
</feature>
<proteinExistence type="inferred from homology"/>
<comment type="similarity">
    <text evidence="1">Belongs to the serpin family.</text>
</comment>
<accession>A0A9Q1DIP4</accession>
<dbReference type="GO" id="GO:0004867">
    <property type="term" value="F:serine-type endopeptidase inhibitor activity"/>
    <property type="evidence" value="ECO:0007669"/>
    <property type="project" value="InterPro"/>
</dbReference>
<dbReference type="InterPro" id="IPR000215">
    <property type="entry name" value="Serpin_fam"/>
</dbReference>
<dbReference type="EMBL" id="JAFJMO010000007">
    <property type="protein sequence ID" value="KAJ8271729.1"/>
    <property type="molecule type" value="Genomic_DNA"/>
</dbReference>
<dbReference type="GO" id="GO:0005615">
    <property type="term" value="C:extracellular space"/>
    <property type="evidence" value="ECO:0007669"/>
    <property type="project" value="InterPro"/>
</dbReference>
<dbReference type="InterPro" id="IPR036179">
    <property type="entry name" value="Ig-like_dom_sf"/>
</dbReference>
<dbReference type="InterPro" id="IPR007110">
    <property type="entry name" value="Ig-like_dom"/>
</dbReference>